<sequence>MVWGSSLFLCILALASVGDVVRARKGFGPGDQDWGYVDVREGAHMFYWLYYTTANVSHYTERPLVLWLQGGPGGASSAQGNFMELGPVDMHGEPREGNWVQHVNLLFVDSPVGSGYSYVDNTSLLVANNEELTDDLMTFMLYFYKAHKEFKSVPLHIFTESYGGKMAPALALKMDLAMRSGQLAEPNTLKSVSMGSPWISTRHISREHSKYMLVNGLIDEDGANLIDAQEEKILLALKLHLFETATDEYLEWFDLMQNLTGEVYLYNTQTHVDPEEDRTYGYGADLNRFMQENISDALQINGSIYKAQVIDVLVTLHGDRLKSEINAIPRLLNETSIKINIFSGQLDLLVPTTATLAVIKDWAWRDKEEYLQARRTPFSVGDRLQGYEKIGGRFGMYWINRSGHQALADNPTAMQYVLKAVTQYSE</sequence>
<evidence type="ECO:0000313" key="12">
    <source>
        <dbReference type="Proteomes" id="UP000268350"/>
    </source>
</evidence>
<feature type="signal peptide" evidence="10">
    <location>
        <begin position="1"/>
        <end position="23"/>
    </location>
</feature>
<organism evidence="11 12">
    <name type="scientific">Drosophila guanche</name>
    <name type="common">Fruit fly</name>
    <dbReference type="NCBI Taxonomy" id="7266"/>
    <lineage>
        <taxon>Eukaryota</taxon>
        <taxon>Metazoa</taxon>
        <taxon>Ecdysozoa</taxon>
        <taxon>Arthropoda</taxon>
        <taxon>Hexapoda</taxon>
        <taxon>Insecta</taxon>
        <taxon>Pterygota</taxon>
        <taxon>Neoptera</taxon>
        <taxon>Endopterygota</taxon>
        <taxon>Diptera</taxon>
        <taxon>Brachycera</taxon>
        <taxon>Muscomorpha</taxon>
        <taxon>Ephydroidea</taxon>
        <taxon>Drosophilidae</taxon>
        <taxon>Drosophila</taxon>
        <taxon>Sophophora</taxon>
    </lineage>
</organism>
<dbReference type="PANTHER" id="PTHR11802:SF3">
    <property type="entry name" value="RETINOID-INDUCIBLE SERINE CARBOXYPEPTIDASE"/>
    <property type="match status" value="1"/>
</dbReference>
<comment type="similarity">
    <text evidence="2 10">Belongs to the peptidase S10 family.</text>
</comment>
<dbReference type="Gene3D" id="3.40.50.1820">
    <property type="entry name" value="alpha/beta hydrolase"/>
    <property type="match status" value="1"/>
</dbReference>
<dbReference type="OMA" id="SHYTERP"/>
<dbReference type="Proteomes" id="UP000268350">
    <property type="component" value="Unassembled WGS sequence"/>
</dbReference>
<keyword evidence="7 10" id="KW-0378">Hydrolase</keyword>
<evidence type="ECO:0000256" key="7">
    <source>
        <dbReference type="ARBA" id="ARBA00022801"/>
    </source>
</evidence>
<evidence type="ECO:0000256" key="2">
    <source>
        <dbReference type="ARBA" id="ARBA00009431"/>
    </source>
</evidence>
<evidence type="ECO:0000256" key="1">
    <source>
        <dbReference type="ARBA" id="ARBA00004613"/>
    </source>
</evidence>
<dbReference type="GO" id="GO:0005576">
    <property type="term" value="C:extracellular region"/>
    <property type="evidence" value="ECO:0007669"/>
    <property type="project" value="UniProtKB-SubCell"/>
</dbReference>
<dbReference type="InterPro" id="IPR001563">
    <property type="entry name" value="Peptidase_S10"/>
</dbReference>
<comment type="function">
    <text evidence="9">May be involved in vascular wall and kidney homeostasis.</text>
</comment>
<evidence type="ECO:0000256" key="3">
    <source>
        <dbReference type="ARBA" id="ARBA00022525"/>
    </source>
</evidence>
<dbReference type="PROSITE" id="PS00131">
    <property type="entry name" value="CARBOXYPEPT_SER_SER"/>
    <property type="match status" value="1"/>
</dbReference>
<gene>
    <name evidence="11" type="ORF">DGUA_6G014324</name>
</gene>
<protein>
    <recommendedName>
        <fullName evidence="10">Carboxypeptidase</fullName>
        <ecNumber evidence="10">3.4.16.-</ecNumber>
    </recommendedName>
</protein>
<dbReference type="InterPro" id="IPR029058">
    <property type="entry name" value="AB_hydrolase_fold"/>
</dbReference>
<dbReference type="PANTHER" id="PTHR11802">
    <property type="entry name" value="SERINE PROTEASE FAMILY S10 SERINE CARBOXYPEPTIDASE"/>
    <property type="match status" value="1"/>
</dbReference>
<dbReference type="FunFam" id="3.40.50.1820:FF:000075">
    <property type="entry name" value="Carboxypeptidase"/>
    <property type="match status" value="1"/>
</dbReference>
<evidence type="ECO:0000256" key="8">
    <source>
        <dbReference type="ARBA" id="ARBA00023180"/>
    </source>
</evidence>
<keyword evidence="4 10" id="KW-0121">Carboxypeptidase</keyword>
<evidence type="ECO:0000256" key="10">
    <source>
        <dbReference type="RuleBase" id="RU361156"/>
    </source>
</evidence>
<dbReference type="OrthoDB" id="443318at2759"/>
<evidence type="ECO:0000256" key="6">
    <source>
        <dbReference type="ARBA" id="ARBA00022729"/>
    </source>
</evidence>
<evidence type="ECO:0000256" key="9">
    <source>
        <dbReference type="ARBA" id="ARBA00055847"/>
    </source>
</evidence>
<dbReference type="EMBL" id="OUUW01000006">
    <property type="protein sequence ID" value="SPP82447.1"/>
    <property type="molecule type" value="Genomic_DNA"/>
</dbReference>
<keyword evidence="8" id="KW-0325">Glycoprotein</keyword>
<dbReference type="AlphaFoldDB" id="A0A3B0JJA8"/>
<evidence type="ECO:0000256" key="4">
    <source>
        <dbReference type="ARBA" id="ARBA00022645"/>
    </source>
</evidence>
<evidence type="ECO:0000313" key="11">
    <source>
        <dbReference type="EMBL" id="SPP82447.1"/>
    </source>
</evidence>
<keyword evidence="5 10" id="KW-0645">Protease</keyword>
<keyword evidence="12" id="KW-1185">Reference proteome</keyword>
<keyword evidence="6 10" id="KW-0732">Signal</keyword>
<feature type="chain" id="PRO_5017099210" description="Carboxypeptidase" evidence="10">
    <location>
        <begin position="24"/>
        <end position="426"/>
    </location>
</feature>
<proteinExistence type="inferred from homology"/>
<dbReference type="InterPro" id="IPR018202">
    <property type="entry name" value="Ser_caboxypep_ser_AS"/>
</dbReference>
<accession>A0A3B0JJA8</accession>
<evidence type="ECO:0000256" key="5">
    <source>
        <dbReference type="ARBA" id="ARBA00022670"/>
    </source>
</evidence>
<dbReference type="GO" id="GO:0004185">
    <property type="term" value="F:serine-type carboxypeptidase activity"/>
    <property type="evidence" value="ECO:0007669"/>
    <property type="project" value="UniProtKB-UniRule"/>
</dbReference>
<dbReference type="GO" id="GO:0006508">
    <property type="term" value="P:proteolysis"/>
    <property type="evidence" value="ECO:0007669"/>
    <property type="project" value="UniProtKB-KW"/>
</dbReference>
<dbReference type="EC" id="3.4.16.-" evidence="10"/>
<name>A0A3B0JJA8_DROGU</name>
<reference evidence="12" key="1">
    <citation type="submission" date="2018-01" db="EMBL/GenBank/DDBJ databases">
        <authorList>
            <person name="Alioto T."/>
            <person name="Alioto T."/>
        </authorList>
    </citation>
    <scope>NUCLEOTIDE SEQUENCE [LARGE SCALE GENOMIC DNA]</scope>
</reference>
<dbReference type="SUPFAM" id="SSF53474">
    <property type="entry name" value="alpha/beta-Hydrolases"/>
    <property type="match status" value="1"/>
</dbReference>
<keyword evidence="3" id="KW-0964">Secreted</keyword>
<comment type="subcellular location">
    <subcellularLocation>
        <location evidence="1">Secreted</location>
    </subcellularLocation>
</comment>
<dbReference type="Pfam" id="PF00450">
    <property type="entry name" value="Peptidase_S10"/>
    <property type="match status" value="1"/>
</dbReference>
<dbReference type="PRINTS" id="PR00724">
    <property type="entry name" value="CRBOXYPTASEC"/>
</dbReference>